<gene>
    <name evidence="2" type="ORF">SG35_028295</name>
</gene>
<dbReference type="Proteomes" id="UP000032568">
    <property type="component" value="Chromosome"/>
</dbReference>
<dbReference type="RefSeq" id="WP_053043239.1">
    <property type="nucleotide sequence ID" value="NZ_CP059735.1"/>
</dbReference>
<keyword evidence="3" id="KW-1185">Reference proteome</keyword>
<reference evidence="2 3" key="2">
    <citation type="journal article" date="2022" name="Mar. Drugs">
        <title>Bioassay-Guided Fractionation Leads to the Detection of Cholic Acid Generated by the Rare Thalassomonas sp.</title>
        <authorList>
            <person name="Pheiffer F."/>
            <person name="Schneider Y.K."/>
            <person name="Hansen E.H."/>
            <person name="Andersen J.H."/>
            <person name="Isaksson J."/>
            <person name="Busche T."/>
            <person name="R C."/>
            <person name="Kalinowski J."/>
            <person name="Zyl L.V."/>
            <person name="Trindade M."/>
        </authorList>
    </citation>
    <scope>NUCLEOTIDE SEQUENCE [LARGE SCALE GENOMIC DNA]</scope>
    <source>
        <strain evidence="2 3">A5K-106</strain>
    </source>
</reference>
<reference evidence="2 3" key="1">
    <citation type="journal article" date="2015" name="Genome Announc.">
        <title>Draft Genome Sequences of Marine Isolates of Thalassomonas viridans and Thalassomonas actiniarum.</title>
        <authorList>
            <person name="Olonade I."/>
            <person name="van Zyl L.J."/>
            <person name="Trindade M."/>
        </authorList>
    </citation>
    <scope>NUCLEOTIDE SEQUENCE [LARGE SCALE GENOMIC DNA]</scope>
    <source>
        <strain evidence="2 3">A5K-106</strain>
    </source>
</reference>
<proteinExistence type="predicted"/>
<dbReference type="EMBL" id="CP059735">
    <property type="protein sequence ID" value="WDD99072.1"/>
    <property type="molecule type" value="Genomic_DNA"/>
</dbReference>
<sequence length="246" mass="26682">MKILNIAISWLFLPLFAVANEADTELLLQPQTGCPCYLLKTDNMQAQLASVGLTPVGPDYPGDPIEIIDPREQIIPIEPIDPCLPYPVMAPAPISAEVEAYAEPIYIGGVMYKLTKADFTPVYRVDYIYHPCSIPEPVWVLTGYQTTIPVDGDYGQELHFEISGRSDGTEMALQASCGDFSASDSGSKYFISKTMSTNQSCQSMKLAFTFDGDSGLPQPALADSKLSLNSAGPALIELNVIIAESF</sequence>
<feature type="signal peptide" evidence="1">
    <location>
        <begin position="1"/>
        <end position="19"/>
    </location>
</feature>
<dbReference type="KEGG" id="tact:SG35_028295"/>
<accession>A0AAE9YR00</accession>
<feature type="chain" id="PRO_5042260712" evidence="1">
    <location>
        <begin position="20"/>
        <end position="246"/>
    </location>
</feature>
<dbReference type="AlphaFoldDB" id="A0AAE9YR00"/>
<protein>
    <submittedName>
        <fullName evidence="2">Uncharacterized protein</fullName>
    </submittedName>
</protein>
<keyword evidence="1" id="KW-0732">Signal</keyword>
<evidence type="ECO:0000313" key="2">
    <source>
        <dbReference type="EMBL" id="WDD99072.1"/>
    </source>
</evidence>
<name>A0AAE9YR00_9GAMM</name>
<organism evidence="2 3">
    <name type="scientific">Thalassomonas actiniarum</name>
    <dbReference type="NCBI Taxonomy" id="485447"/>
    <lineage>
        <taxon>Bacteria</taxon>
        <taxon>Pseudomonadati</taxon>
        <taxon>Pseudomonadota</taxon>
        <taxon>Gammaproteobacteria</taxon>
        <taxon>Alteromonadales</taxon>
        <taxon>Colwelliaceae</taxon>
        <taxon>Thalassomonas</taxon>
    </lineage>
</organism>
<evidence type="ECO:0000256" key="1">
    <source>
        <dbReference type="SAM" id="SignalP"/>
    </source>
</evidence>
<evidence type="ECO:0000313" key="3">
    <source>
        <dbReference type="Proteomes" id="UP000032568"/>
    </source>
</evidence>